<organism evidence="2 3">
    <name type="scientific">Sus scrofa</name>
    <name type="common">Pig</name>
    <dbReference type="NCBI Taxonomy" id="9823"/>
    <lineage>
        <taxon>Eukaryota</taxon>
        <taxon>Metazoa</taxon>
        <taxon>Chordata</taxon>
        <taxon>Craniata</taxon>
        <taxon>Vertebrata</taxon>
        <taxon>Euteleostomi</taxon>
        <taxon>Mammalia</taxon>
        <taxon>Eutheria</taxon>
        <taxon>Laurasiatheria</taxon>
        <taxon>Artiodactyla</taxon>
        <taxon>Suina</taxon>
        <taxon>Suidae</taxon>
        <taxon>Sus</taxon>
    </lineage>
</organism>
<accession>A0A8D1PER1</accession>
<evidence type="ECO:0000313" key="3">
    <source>
        <dbReference type="Proteomes" id="UP000694724"/>
    </source>
</evidence>
<name>A0A8D1PER1_PIG</name>
<keyword evidence="1" id="KW-0812">Transmembrane</keyword>
<proteinExistence type="predicted"/>
<dbReference type="Ensembl" id="ENSSSCT00055004342.1">
    <property type="protein sequence ID" value="ENSSSCP00055003329.1"/>
    <property type="gene ID" value="ENSSSCG00055002303.1"/>
</dbReference>
<reference evidence="2" key="1">
    <citation type="submission" date="2025-08" db="UniProtKB">
        <authorList>
            <consortium name="Ensembl"/>
        </authorList>
    </citation>
    <scope>IDENTIFICATION</scope>
</reference>
<keyword evidence="1" id="KW-1133">Transmembrane helix</keyword>
<dbReference type="Proteomes" id="UP000694724">
    <property type="component" value="Unplaced"/>
</dbReference>
<evidence type="ECO:0000256" key="1">
    <source>
        <dbReference type="SAM" id="Phobius"/>
    </source>
</evidence>
<evidence type="ECO:0000313" key="2">
    <source>
        <dbReference type="Ensembl" id="ENSSSCP00055003329.1"/>
    </source>
</evidence>
<keyword evidence="1" id="KW-0472">Membrane</keyword>
<sequence length="175" mass="20066">MNIWVHVSFPMKVLSGYMPKSGIAGSYGSYIFSFLRYLPTVFHSGCISLHSHQQCRRVPFSPHPLQHLLFVDLFMMAILTGVRWYLIAVLIFISLIIRDVEHFFMCLFTICISSSEKCLFKSSALFSIGLLVFFLLLSCISCLYILEIKPLISFETIFSHSIGCSFFFSQKKYVA</sequence>
<feature type="transmembrane region" description="Helical" evidence="1">
    <location>
        <begin position="73"/>
        <end position="97"/>
    </location>
</feature>
<dbReference type="AlphaFoldDB" id="A0A8D1PER1"/>
<protein>
    <submittedName>
        <fullName evidence="2">Uncharacterized protein</fullName>
    </submittedName>
</protein>
<feature type="transmembrane region" description="Helical" evidence="1">
    <location>
        <begin position="118"/>
        <end position="146"/>
    </location>
</feature>